<evidence type="ECO:0000256" key="1">
    <source>
        <dbReference type="ARBA" id="ARBA00007626"/>
    </source>
</evidence>
<reference evidence="3" key="2">
    <citation type="submission" date="2021-03" db="UniProtKB">
        <authorList>
            <consortium name="EnsemblPlants"/>
        </authorList>
    </citation>
    <scope>IDENTIFICATION</scope>
</reference>
<dbReference type="Gene3D" id="1.25.40.10">
    <property type="entry name" value="Tetratricopeptide repeat domain"/>
    <property type="match status" value="1"/>
</dbReference>
<accession>A0A803N3D1</accession>
<name>A0A803N3D1_CHEQI</name>
<dbReference type="EnsemblPlants" id="AUR62039733-RA">
    <property type="protein sequence ID" value="AUR62039733-RA:cds"/>
    <property type="gene ID" value="AUR62039733"/>
</dbReference>
<dbReference type="InterPro" id="IPR002885">
    <property type="entry name" value="PPR_rpt"/>
</dbReference>
<keyword evidence="2" id="KW-0677">Repeat</keyword>
<dbReference type="InterPro" id="IPR050872">
    <property type="entry name" value="PPR_P_subfamily"/>
</dbReference>
<dbReference type="Pfam" id="PF12854">
    <property type="entry name" value="PPR_1"/>
    <property type="match status" value="1"/>
</dbReference>
<dbReference type="AlphaFoldDB" id="A0A803N3D1"/>
<evidence type="ECO:0008006" key="5">
    <source>
        <dbReference type="Google" id="ProtNLM"/>
    </source>
</evidence>
<dbReference type="PANTHER" id="PTHR46128">
    <property type="entry name" value="MITOCHONDRIAL GROUP I INTRON SPLICING FACTOR CCM1"/>
    <property type="match status" value="1"/>
</dbReference>
<dbReference type="PANTHER" id="PTHR46128:SF358">
    <property type="entry name" value="TETRATRICOPEPTIDE REPEAT (TPR)-LIKE SUPERFAMILY PROTEIN"/>
    <property type="match status" value="1"/>
</dbReference>
<evidence type="ECO:0000256" key="2">
    <source>
        <dbReference type="ARBA" id="ARBA00022737"/>
    </source>
</evidence>
<dbReference type="Proteomes" id="UP000596660">
    <property type="component" value="Unplaced"/>
</dbReference>
<sequence>MLVHYLCMENNVDGALILINELNKNKFKVNFPVDVIGLLTAQGRPLDAYRLVMGAQNDLSSMNVVDYSVLVDGLCKEGNIDKACNFAGMMGVRLNVVTYNSLFNE</sequence>
<protein>
    <recommendedName>
        <fullName evidence="5">Pentatricopeptide repeat-containing protein</fullName>
    </recommendedName>
</protein>
<dbReference type="InterPro" id="IPR011990">
    <property type="entry name" value="TPR-like_helical_dom_sf"/>
</dbReference>
<keyword evidence="4" id="KW-1185">Reference proteome</keyword>
<reference evidence="3" key="1">
    <citation type="journal article" date="2017" name="Nature">
        <title>The genome of Chenopodium quinoa.</title>
        <authorList>
            <person name="Jarvis D.E."/>
            <person name="Ho Y.S."/>
            <person name="Lightfoot D.J."/>
            <person name="Schmoeckel S.M."/>
            <person name="Li B."/>
            <person name="Borm T.J.A."/>
            <person name="Ohyanagi H."/>
            <person name="Mineta K."/>
            <person name="Michell C.T."/>
            <person name="Saber N."/>
            <person name="Kharbatia N.M."/>
            <person name="Rupper R.R."/>
            <person name="Sharp A.R."/>
            <person name="Dally N."/>
            <person name="Boughton B.A."/>
            <person name="Woo Y.H."/>
            <person name="Gao G."/>
            <person name="Schijlen E.G.W.M."/>
            <person name="Guo X."/>
            <person name="Momin A.A."/>
            <person name="Negrao S."/>
            <person name="Al-Babili S."/>
            <person name="Gehring C."/>
            <person name="Roessner U."/>
            <person name="Jung C."/>
            <person name="Murphy K."/>
            <person name="Arold S.T."/>
            <person name="Gojobori T."/>
            <person name="van der Linden C.G."/>
            <person name="van Loo E.N."/>
            <person name="Jellen E.N."/>
            <person name="Maughan P.J."/>
            <person name="Tester M."/>
        </authorList>
    </citation>
    <scope>NUCLEOTIDE SEQUENCE [LARGE SCALE GENOMIC DNA]</scope>
    <source>
        <strain evidence="3">cv. PI 614886</strain>
    </source>
</reference>
<evidence type="ECO:0000313" key="3">
    <source>
        <dbReference type="EnsemblPlants" id="AUR62039733-RA:cds"/>
    </source>
</evidence>
<comment type="similarity">
    <text evidence="1">Belongs to the PPR family. P subfamily.</text>
</comment>
<dbReference type="NCBIfam" id="TIGR00756">
    <property type="entry name" value="PPR"/>
    <property type="match status" value="1"/>
</dbReference>
<dbReference type="Gramene" id="AUR62039733-RA">
    <property type="protein sequence ID" value="AUR62039733-RA:cds"/>
    <property type="gene ID" value="AUR62039733"/>
</dbReference>
<organism evidence="3 4">
    <name type="scientific">Chenopodium quinoa</name>
    <name type="common">Quinoa</name>
    <dbReference type="NCBI Taxonomy" id="63459"/>
    <lineage>
        <taxon>Eukaryota</taxon>
        <taxon>Viridiplantae</taxon>
        <taxon>Streptophyta</taxon>
        <taxon>Embryophyta</taxon>
        <taxon>Tracheophyta</taxon>
        <taxon>Spermatophyta</taxon>
        <taxon>Magnoliopsida</taxon>
        <taxon>eudicotyledons</taxon>
        <taxon>Gunneridae</taxon>
        <taxon>Pentapetalae</taxon>
        <taxon>Caryophyllales</taxon>
        <taxon>Chenopodiaceae</taxon>
        <taxon>Chenopodioideae</taxon>
        <taxon>Atripliceae</taxon>
        <taxon>Chenopodium</taxon>
    </lineage>
</organism>
<proteinExistence type="inferred from homology"/>
<evidence type="ECO:0000313" key="4">
    <source>
        <dbReference type="Proteomes" id="UP000596660"/>
    </source>
</evidence>